<accession>A0ABM2YNJ1</accession>
<protein>
    <submittedName>
        <fullName evidence="3">Uncharacterized protein</fullName>
    </submittedName>
</protein>
<dbReference type="PANTHER" id="PTHR32108">
    <property type="entry name" value="DNA-DIRECTED RNA POLYMERASE SUBUNIT ALPHA"/>
    <property type="match status" value="1"/>
</dbReference>
<evidence type="ECO:0000313" key="3">
    <source>
        <dbReference type="RefSeq" id="XP_040932082.1"/>
    </source>
</evidence>
<evidence type="ECO:0000256" key="1">
    <source>
        <dbReference type="SAM" id="MobiDB-lite"/>
    </source>
</evidence>
<dbReference type="GeneID" id="121205998"/>
<organism evidence="2 3">
    <name type="scientific">Gossypium hirsutum</name>
    <name type="common">Upland cotton</name>
    <name type="synonym">Gossypium mexicanum</name>
    <dbReference type="NCBI Taxonomy" id="3635"/>
    <lineage>
        <taxon>Eukaryota</taxon>
        <taxon>Viridiplantae</taxon>
        <taxon>Streptophyta</taxon>
        <taxon>Embryophyta</taxon>
        <taxon>Tracheophyta</taxon>
        <taxon>Spermatophyta</taxon>
        <taxon>Magnoliopsida</taxon>
        <taxon>eudicotyledons</taxon>
        <taxon>Gunneridae</taxon>
        <taxon>Pentapetalae</taxon>
        <taxon>rosids</taxon>
        <taxon>malvids</taxon>
        <taxon>Malvales</taxon>
        <taxon>Malvaceae</taxon>
        <taxon>Malvoideae</taxon>
        <taxon>Gossypium</taxon>
    </lineage>
</organism>
<dbReference type="PANTHER" id="PTHR32108:SF5">
    <property type="entry name" value="DYNACTIN SUBUNIT 1-LIKE"/>
    <property type="match status" value="1"/>
</dbReference>
<gene>
    <name evidence="3" type="primary">LOC121205998</name>
</gene>
<feature type="region of interest" description="Disordered" evidence="1">
    <location>
        <begin position="220"/>
        <end position="247"/>
    </location>
</feature>
<reference evidence="2" key="1">
    <citation type="journal article" date="2020" name="Nat. Genet.">
        <title>Genomic diversifications of five Gossypium allopolyploid species and their impact on cotton improvement.</title>
        <authorList>
            <person name="Chen Z.J."/>
            <person name="Sreedasyam A."/>
            <person name="Ando A."/>
            <person name="Song Q."/>
            <person name="De Santiago L.M."/>
            <person name="Hulse-Kemp A.M."/>
            <person name="Ding M."/>
            <person name="Ye W."/>
            <person name="Kirkbride R.C."/>
            <person name="Jenkins J."/>
            <person name="Plott C."/>
            <person name="Lovell J."/>
            <person name="Lin Y.M."/>
            <person name="Vaughn R."/>
            <person name="Liu B."/>
            <person name="Simpson S."/>
            <person name="Scheffler B.E."/>
            <person name="Wen L."/>
            <person name="Saski C.A."/>
            <person name="Grover C.E."/>
            <person name="Hu G."/>
            <person name="Conover J.L."/>
            <person name="Carlson J.W."/>
            <person name="Shu S."/>
            <person name="Boston L.B."/>
            <person name="Williams M."/>
            <person name="Peterson D.G."/>
            <person name="McGee K."/>
            <person name="Jones D.C."/>
            <person name="Wendel J.F."/>
            <person name="Stelly D.M."/>
            <person name="Grimwood J."/>
            <person name="Schmutz J."/>
        </authorList>
    </citation>
    <scope>NUCLEOTIDE SEQUENCE [LARGE SCALE GENOMIC DNA]</scope>
    <source>
        <strain evidence="2">cv. TM-1</strain>
    </source>
</reference>
<keyword evidence="2" id="KW-1185">Reference proteome</keyword>
<reference evidence="3" key="2">
    <citation type="submission" date="2025-08" db="UniProtKB">
        <authorList>
            <consortium name="RefSeq"/>
        </authorList>
    </citation>
    <scope>IDENTIFICATION</scope>
</reference>
<name>A0ABM2YNJ1_GOSHI</name>
<dbReference type="RefSeq" id="XP_040932082.1">
    <property type="nucleotide sequence ID" value="XM_041076148.1"/>
</dbReference>
<feature type="compositionally biased region" description="Basic and acidic residues" evidence="1">
    <location>
        <begin position="220"/>
        <end position="245"/>
    </location>
</feature>
<sequence length="668" mass="76291">MTYRELYQNLFNAHVVSPFYLKPLQPPYPKWYDTNAQCEYYAGITGYSIENYTVFKKIVERLIKMGIVRFDDPTVPNVAGNLLPNHTDQGVNGISEGKNKKIKCEVVEVRTPLRRVWKEMVKRGLIMLDSREESEEERNYYEFHNKMGHEIQECVEFRAIVQNMINNKEIEFYEEAKNPREGDICASEEESTRPAVFPYKDSKRVSWNYDCNVTIPGKESLVDASKEDQDRGSYTRSGRRYDTANEKAQPIKGKAPAIEEMKEKAVKSELPVNEPVNEKEANEFLKFLKHSKYNVVEQLCKQPARISVLALLLSSEVHHSALMRVLNETYVANDIFVNKLDRLVSNISADNYIFFNDDEIPPGGKGSTKALHVTTRCKGYTLPGIHLAGAVPLSLHQKLKLVLEGRLITINTEEDIIATVSSTAPYLETDDEEIECSFQPLKFFNAMFIAEGSKILLPKLSKTTRMSLQLMVGKGALPGRRLGRHLEGKVETLRNHSSRAGQARKEAIEERLESLDFNATYEEETGGENFPGICPYILGSVLDNWTAEEILNFEDDQGCNLSPDLLRMVEQDEKQILPYKESVEIVSLGEGQEAKIGTCITMEIKRDLIELLQEFKDVFAWSYQDMPGLDTDIVVHQLSIKEECKPVQEKLRRIRPVVLLKIKEEVRK</sequence>
<proteinExistence type="predicted"/>
<dbReference type="Proteomes" id="UP000818029">
    <property type="component" value="Chromosome A09"/>
</dbReference>
<evidence type="ECO:0000313" key="2">
    <source>
        <dbReference type="Proteomes" id="UP000818029"/>
    </source>
</evidence>